<feature type="region of interest" description="Disordered" evidence="1">
    <location>
        <begin position="1"/>
        <end position="20"/>
    </location>
</feature>
<protein>
    <submittedName>
        <fullName evidence="2">Uncharacterized protein</fullName>
    </submittedName>
</protein>
<dbReference type="AlphaFoldDB" id="A0A6A6EUR3"/>
<keyword evidence="3" id="KW-1185">Reference proteome</keyword>
<gene>
    <name evidence="2" type="ORF">K469DRAFT_698589</name>
</gene>
<evidence type="ECO:0000256" key="1">
    <source>
        <dbReference type="SAM" id="MobiDB-lite"/>
    </source>
</evidence>
<feature type="region of interest" description="Disordered" evidence="1">
    <location>
        <begin position="25"/>
        <end position="81"/>
    </location>
</feature>
<dbReference type="EMBL" id="ML994610">
    <property type="protein sequence ID" value="KAF2195021.1"/>
    <property type="molecule type" value="Genomic_DNA"/>
</dbReference>
<reference evidence="2" key="1">
    <citation type="journal article" date="2020" name="Stud. Mycol.">
        <title>101 Dothideomycetes genomes: a test case for predicting lifestyles and emergence of pathogens.</title>
        <authorList>
            <person name="Haridas S."/>
            <person name="Albert R."/>
            <person name="Binder M."/>
            <person name="Bloem J."/>
            <person name="Labutti K."/>
            <person name="Salamov A."/>
            <person name="Andreopoulos B."/>
            <person name="Baker S."/>
            <person name="Barry K."/>
            <person name="Bills G."/>
            <person name="Bluhm B."/>
            <person name="Cannon C."/>
            <person name="Castanera R."/>
            <person name="Culley D."/>
            <person name="Daum C."/>
            <person name="Ezra D."/>
            <person name="Gonzalez J."/>
            <person name="Henrissat B."/>
            <person name="Kuo A."/>
            <person name="Liang C."/>
            <person name="Lipzen A."/>
            <person name="Lutzoni F."/>
            <person name="Magnuson J."/>
            <person name="Mondo S."/>
            <person name="Nolan M."/>
            <person name="Ohm R."/>
            <person name="Pangilinan J."/>
            <person name="Park H.-J."/>
            <person name="Ramirez L."/>
            <person name="Alfaro M."/>
            <person name="Sun H."/>
            <person name="Tritt A."/>
            <person name="Yoshinaga Y."/>
            <person name="Zwiers L.-H."/>
            <person name="Turgeon B."/>
            <person name="Goodwin S."/>
            <person name="Spatafora J."/>
            <person name="Crous P."/>
            <person name="Grigoriev I."/>
        </authorList>
    </citation>
    <scope>NUCLEOTIDE SEQUENCE</scope>
    <source>
        <strain evidence="2">CBS 207.26</strain>
    </source>
</reference>
<evidence type="ECO:0000313" key="2">
    <source>
        <dbReference type="EMBL" id="KAF2195021.1"/>
    </source>
</evidence>
<proteinExistence type="predicted"/>
<sequence length="81" mass="8921">MENGKVSEQTKEAWEPLTASRILPLVKQSNEKTTLLPSVNPQNKMSFRSSSGNRSPGNIDRESPAKPKKKVNIESSFGHIG</sequence>
<name>A0A6A6EUR3_9PEZI</name>
<accession>A0A6A6EUR3</accession>
<organism evidence="2 3">
    <name type="scientific">Zopfia rhizophila CBS 207.26</name>
    <dbReference type="NCBI Taxonomy" id="1314779"/>
    <lineage>
        <taxon>Eukaryota</taxon>
        <taxon>Fungi</taxon>
        <taxon>Dikarya</taxon>
        <taxon>Ascomycota</taxon>
        <taxon>Pezizomycotina</taxon>
        <taxon>Dothideomycetes</taxon>
        <taxon>Dothideomycetes incertae sedis</taxon>
        <taxon>Zopfiaceae</taxon>
        <taxon>Zopfia</taxon>
    </lineage>
</organism>
<evidence type="ECO:0000313" key="3">
    <source>
        <dbReference type="Proteomes" id="UP000800200"/>
    </source>
</evidence>
<feature type="compositionally biased region" description="Polar residues" evidence="1">
    <location>
        <begin position="27"/>
        <end position="56"/>
    </location>
</feature>
<dbReference type="Proteomes" id="UP000800200">
    <property type="component" value="Unassembled WGS sequence"/>
</dbReference>